<keyword evidence="2" id="KW-0489">Methyltransferase</keyword>
<evidence type="ECO:0000313" key="2">
    <source>
        <dbReference type="EMBL" id="MBP2111126.1"/>
    </source>
</evidence>
<comment type="caution">
    <text evidence="2">The sequence shown here is derived from an EMBL/GenBank/DDBJ whole genome shotgun (WGS) entry which is preliminary data.</text>
</comment>
<dbReference type="EMBL" id="JAGGLV010000003">
    <property type="protein sequence ID" value="MBP2111126.1"/>
    <property type="molecule type" value="Genomic_DNA"/>
</dbReference>
<reference evidence="2 3" key="1">
    <citation type="submission" date="2021-03" db="EMBL/GenBank/DDBJ databases">
        <title>Genomic Encyclopedia of Type Strains, Phase IV (KMG-IV): sequencing the most valuable type-strain genomes for metagenomic binning, comparative biology and taxonomic classification.</title>
        <authorList>
            <person name="Goeker M."/>
        </authorList>
    </citation>
    <scope>NUCLEOTIDE SEQUENCE [LARGE SCALE GENOMIC DNA]</scope>
    <source>
        <strain evidence="2 3">DSM 101953</strain>
    </source>
</reference>
<evidence type="ECO:0000259" key="1">
    <source>
        <dbReference type="Pfam" id="PF08123"/>
    </source>
</evidence>
<accession>A0ABS4NNU7</accession>
<dbReference type="GO" id="GO:0008168">
    <property type="term" value="F:methyltransferase activity"/>
    <property type="evidence" value="ECO:0007669"/>
    <property type="project" value="UniProtKB-KW"/>
</dbReference>
<keyword evidence="2" id="KW-0808">Transferase</keyword>
<dbReference type="InterPro" id="IPR025789">
    <property type="entry name" value="DOT1_dom"/>
</dbReference>
<dbReference type="Gene3D" id="3.40.50.150">
    <property type="entry name" value="Vaccinia Virus protein VP39"/>
    <property type="match status" value="1"/>
</dbReference>
<name>A0ABS4NNU7_9BACL</name>
<evidence type="ECO:0000313" key="3">
    <source>
        <dbReference type="Proteomes" id="UP000773462"/>
    </source>
</evidence>
<dbReference type="Pfam" id="PF08123">
    <property type="entry name" value="DOT1"/>
    <property type="match status" value="1"/>
</dbReference>
<keyword evidence="3" id="KW-1185">Reference proteome</keyword>
<dbReference type="InterPro" id="IPR029063">
    <property type="entry name" value="SAM-dependent_MTases_sf"/>
</dbReference>
<proteinExistence type="predicted"/>
<protein>
    <submittedName>
        <fullName evidence="2">RNA methylase</fullName>
    </submittedName>
</protein>
<dbReference type="SUPFAM" id="SSF53335">
    <property type="entry name" value="S-adenosyl-L-methionine-dependent methyltransferases"/>
    <property type="match status" value="1"/>
</dbReference>
<sequence length="220" mass="26368">MEQVNKHNYMTSFLDMVHTYSFYLMDKYYDRKLKIDTDKYILLNNKSGYSNYQPTPYSALKKLFKYQPFTPNDHFVDFGSGKGRTVICSSYYGCMNAFGVEINEEMHSIALENVSRFTRIEKRDRISFHLCPAEAMNISPDMNKFFFNNPFDLKYFMKTTDNILSSVREFNRTVFLYLYSPNEYYTRYLNRNKNFNHTKRISTGLFHMNYPYVDIYTTNI</sequence>
<organism evidence="2 3">
    <name type="scientific">Paenibacillus silagei</name>
    <dbReference type="NCBI Taxonomy" id="1670801"/>
    <lineage>
        <taxon>Bacteria</taxon>
        <taxon>Bacillati</taxon>
        <taxon>Bacillota</taxon>
        <taxon>Bacilli</taxon>
        <taxon>Bacillales</taxon>
        <taxon>Paenibacillaceae</taxon>
        <taxon>Paenibacillus</taxon>
    </lineage>
</organism>
<gene>
    <name evidence="2" type="ORF">J2Z70_001267</name>
</gene>
<feature type="domain" description="DOT1" evidence="1">
    <location>
        <begin position="52"/>
        <end position="119"/>
    </location>
</feature>
<dbReference type="GO" id="GO:0032259">
    <property type="term" value="P:methylation"/>
    <property type="evidence" value="ECO:0007669"/>
    <property type="project" value="UniProtKB-KW"/>
</dbReference>
<dbReference type="RefSeq" id="WP_209870525.1">
    <property type="nucleotide sequence ID" value="NZ_JAGGLV010000003.1"/>
</dbReference>
<dbReference type="Proteomes" id="UP000773462">
    <property type="component" value="Unassembled WGS sequence"/>
</dbReference>